<evidence type="ECO:0000256" key="7">
    <source>
        <dbReference type="PROSITE-ProRule" id="PRU00473"/>
    </source>
</evidence>
<comment type="caution">
    <text evidence="10">The sequence shown here is derived from an EMBL/GenBank/DDBJ whole genome shotgun (WGS) entry which is preliminary data.</text>
</comment>
<dbReference type="EMBL" id="SMAO01000002">
    <property type="protein sequence ID" value="TCT22861.1"/>
    <property type="molecule type" value="Genomic_DNA"/>
</dbReference>
<keyword evidence="6 7" id="KW-0472">Membrane</keyword>
<dbReference type="GO" id="GO:0005886">
    <property type="term" value="C:plasma membrane"/>
    <property type="evidence" value="ECO:0007669"/>
    <property type="project" value="UniProtKB-SubCell"/>
</dbReference>
<protein>
    <submittedName>
        <fullName evidence="10">Chemotaxis protein MotB</fullName>
    </submittedName>
</protein>
<dbReference type="InterPro" id="IPR017733">
    <property type="entry name" value="OmpA-like_dom_proteobacteria"/>
</dbReference>
<dbReference type="Pfam" id="PF13677">
    <property type="entry name" value="MotB_plug"/>
    <property type="match status" value="1"/>
</dbReference>
<evidence type="ECO:0000256" key="3">
    <source>
        <dbReference type="ARBA" id="ARBA00022475"/>
    </source>
</evidence>
<dbReference type="InterPro" id="IPR036737">
    <property type="entry name" value="OmpA-like_sf"/>
</dbReference>
<reference evidence="10 11" key="1">
    <citation type="submission" date="2019-03" db="EMBL/GenBank/DDBJ databases">
        <title>Genomic Encyclopedia of Type Strains, Phase IV (KMG-IV): sequencing the most valuable type-strain genomes for metagenomic binning, comparative biology and taxonomic classification.</title>
        <authorList>
            <person name="Goeker M."/>
        </authorList>
    </citation>
    <scope>NUCLEOTIDE SEQUENCE [LARGE SCALE GENOMIC DNA]</scope>
    <source>
        <strain evidence="10 11">DSM 13587</strain>
    </source>
</reference>
<evidence type="ECO:0000256" key="2">
    <source>
        <dbReference type="ARBA" id="ARBA00008914"/>
    </source>
</evidence>
<dbReference type="PANTHER" id="PTHR30329">
    <property type="entry name" value="STATOR ELEMENT OF FLAGELLAR MOTOR COMPLEX"/>
    <property type="match status" value="1"/>
</dbReference>
<dbReference type="CDD" id="cd07185">
    <property type="entry name" value="OmpA_C-like"/>
    <property type="match status" value="1"/>
</dbReference>
<dbReference type="InterPro" id="IPR050330">
    <property type="entry name" value="Bact_OuterMem_StrucFunc"/>
</dbReference>
<evidence type="ECO:0000256" key="6">
    <source>
        <dbReference type="ARBA" id="ARBA00023136"/>
    </source>
</evidence>
<comment type="subcellular location">
    <subcellularLocation>
        <location evidence="1">Cell membrane</location>
        <topology evidence="1">Single-pass membrane protein</topology>
    </subcellularLocation>
</comment>
<evidence type="ECO:0000313" key="10">
    <source>
        <dbReference type="EMBL" id="TCT22861.1"/>
    </source>
</evidence>
<evidence type="ECO:0000256" key="5">
    <source>
        <dbReference type="ARBA" id="ARBA00022989"/>
    </source>
</evidence>
<evidence type="ECO:0000259" key="9">
    <source>
        <dbReference type="PROSITE" id="PS51123"/>
    </source>
</evidence>
<evidence type="ECO:0000313" key="11">
    <source>
        <dbReference type="Proteomes" id="UP000295717"/>
    </source>
</evidence>
<dbReference type="Pfam" id="PF00691">
    <property type="entry name" value="OmpA"/>
    <property type="match status" value="1"/>
</dbReference>
<evidence type="ECO:0000256" key="4">
    <source>
        <dbReference type="ARBA" id="ARBA00022692"/>
    </source>
</evidence>
<dbReference type="PANTHER" id="PTHR30329:SF21">
    <property type="entry name" value="LIPOPROTEIN YIAD-RELATED"/>
    <property type="match status" value="1"/>
</dbReference>
<keyword evidence="5 8" id="KW-1133">Transmembrane helix</keyword>
<organism evidence="10 11">
    <name type="scientific">Thiobaca trueperi</name>
    <dbReference type="NCBI Taxonomy" id="127458"/>
    <lineage>
        <taxon>Bacteria</taxon>
        <taxon>Pseudomonadati</taxon>
        <taxon>Pseudomonadota</taxon>
        <taxon>Gammaproteobacteria</taxon>
        <taxon>Chromatiales</taxon>
        <taxon>Chromatiaceae</taxon>
        <taxon>Thiobaca</taxon>
    </lineage>
</organism>
<gene>
    <name evidence="10" type="ORF">EDC35_102192</name>
</gene>
<dbReference type="OrthoDB" id="9815217at2"/>
<proteinExistence type="inferred from homology"/>
<keyword evidence="4 8" id="KW-0812">Transmembrane</keyword>
<accession>A0A4R3N3S0</accession>
<dbReference type="InterPro" id="IPR006665">
    <property type="entry name" value="OmpA-like"/>
</dbReference>
<dbReference type="AlphaFoldDB" id="A0A4R3N3S0"/>
<sequence length="281" mass="30687">MDEETECPECPAGIPEWVMTFADLMSLMMCFFVLLLSFSEMDVLKFKQIAGSMQVAFGVQREDKSAMAVPMGTSIIAQEFSSAQPDPTPLNQVQQQTTDTSKQYLDIKDPAVEDAENKAEELQEALKTEIKEGLLEVSTIDDQVIVRIREKGSFPSASSKVDEAFMAVLTKISDALNQVEGRILVAGHTDNIPIQTREFASNWILSGARAAAVADTLTERGSVAHERVEIRAYADNRPLEPNDTPEGRAKNRRVEIIVLGDRGANAALNDAAEPAGTSPVQ</sequence>
<feature type="domain" description="OmpA-like" evidence="9">
    <location>
        <begin position="141"/>
        <end position="262"/>
    </location>
</feature>
<dbReference type="Proteomes" id="UP000295717">
    <property type="component" value="Unassembled WGS sequence"/>
</dbReference>
<keyword evidence="11" id="KW-1185">Reference proteome</keyword>
<dbReference type="SUPFAM" id="SSF103088">
    <property type="entry name" value="OmpA-like"/>
    <property type="match status" value="1"/>
</dbReference>
<dbReference type="Gene3D" id="3.30.1330.60">
    <property type="entry name" value="OmpA-like domain"/>
    <property type="match status" value="1"/>
</dbReference>
<dbReference type="PROSITE" id="PS51123">
    <property type="entry name" value="OMPA_2"/>
    <property type="match status" value="1"/>
</dbReference>
<comment type="similarity">
    <text evidence="2">Belongs to the MotB family.</text>
</comment>
<dbReference type="NCBIfam" id="TIGR03350">
    <property type="entry name" value="type_VI_ompA"/>
    <property type="match status" value="1"/>
</dbReference>
<dbReference type="InterPro" id="IPR025713">
    <property type="entry name" value="MotB-like_N_dom"/>
</dbReference>
<feature type="transmembrane region" description="Helical" evidence="8">
    <location>
        <begin position="17"/>
        <end position="38"/>
    </location>
</feature>
<name>A0A4R3N3S0_9GAMM</name>
<evidence type="ECO:0000256" key="1">
    <source>
        <dbReference type="ARBA" id="ARBA00004162"/>
    </source>
</evidence>
<keyword evidence="3" id="KW-1003">Cell membrane</keyword>
<evidence type="ECO:0000256" key="8">
    <source>
        <dbReference type="SAM" id="Phobius"/>
    </source>
</evidence>
<dbReference type="RefSeq" id="WP_132975991.1">
    <property type="nucleotide sequence ID" value="NZ_SMAO01000002.1"/>
</dbReference>